<evidence type="ECO:0000256" key="18">
    <source>
        <dbReference type="HAMAP-Rule" id="MF_01631"/>
    </source>
</evidence>
<evidence type="ECO:0000256" key="17">
    <source>
        <dbReference type="ARBA" id="ARBA00049628"/>
    </source>
</evidence>
<evidence type="ECO:0000256" key="5">
    <source>
        <dbReference type="ARBA" id="ARBA00022679"/>
    </source>
</evidence>
<comment type="function">
    <text evidence="17 18">Catalyzes the last two sequential reactions in the de novo biosynthetic pathway for UDP-N-acetylglucosamine (UDP-GlcNAc). The C-terminal domain catalyzes the transfer of acetyl group from acetyl coenzyme A to glucosamine-1-phosphate (GlcN-1-P) to produce N-acetylglucosamine-1-phosphate (GlcNAc-1-P), which is converted into UDP-GlcNAc by the transfer of uridine 5-monophosphate (from uridine 5-triphosphate), a reaction catalyzed by the N-terminal domain.</text>
</comment>
<evidence type="ECO:0000256" key="9">
    <source>
        <dbReference type="ARBA" id="ARBA00022842"/>
    </source>
</evidence>
<comment type="pathway">
    <text evidence="18">Nucleotide-sugar biosynthesis; UDP-N-acetyl-alpha-D-glucosamine biosynthesis; N-acetyl-alpha-D-glucosamine 1-phosphate from alpha-D-glucosamine 6-phosphate (route II): step 2/2.</text>
</comment>
<comment type="similarity">
    <text evidence="2 18">In the C-terminal section; belongs to the transferase hexapeptide repeat family.</text>
</comment>
<evidence type="ECO:0000256" key="8">
    <source>
        <dbReference type="ARBA" id="ARBA00022737"/>
    </source>
</evidence>
<dbReference type="GO" id="GO:0000287">
    <property type="term" value="F:magnesium ion binding"/>
    <property type="evidence" value="ECO:0007669"/>
    <property type="project" value="UniProtKB-UniRule"/>
</dbReference>
<dbReference type="InterPro" id="IPR050065">
    <property type="entry name" value="GlmU-like"/>
</dbReference>
<feature type="binding site" evidence="18">
    <location>
        <position position="152"/>
    </location>
    <ligand>
        <name>UDP-N-acetyl-alpha-D-glucosamine</name>
        <dbReference type="ChEBI" id="CHEBI:57705"/>
    </ligand>
</feature>
<keyword evidence="9 18" id="KW-0460">Magnesium</keyword>
<keyword evidence="7 18" id="KW-0479">Metal-binding</keyword>
<accession>A0A7M1AUX1</accession>
<evidence type="ECO:0000256" key="16">
    <source>
        <dbReference type="ARBA" id="ARBA00048493"/>
    </source>
</evidence>
<evidence type="ECO:0000259" key="19">
    <source>
        <dbReference type="Pfam" id="PF12804"/>
    </source>
</evidence>
<keyword evidence="6 18" id="KW-0548">Nucleotidyltransferase</keyword>
<keyword evidence="14 18" id="KW-0961">Cell wall biogenesis/degradation</keyword>
<keyword evidence="13 18" id="KW-0012">Acyltransferase</keyword>
<dbReference type="Proteomes" id="UP000593910">
    <property type="component" value="Chromosome"/>
</dbReference>
<dbReference type="UniPathway" id="UPA00113">
    <property type="reaction ID" value="UER00532"/>
</dbReference>
<dbReference type="GO" id="GO:0009252">
    <property type="term" value="P:peptidoglycan biosynthetic process"/>
    <property type="evidence" value="ECO:0007669"/>
    <property type="project" value="UniProtKB-UniRule"/>
</dbReference>
<evidence type="ECO:0000256" key="2">
    <source>
        <dbReference type="ARBA" id="ARBA00007707"/>
    </source>
</evidence>
<feature type="binding site" evidence="18">
    <location>
        <begin position="362"/>
        <end position="363"/>
    </location>
    <ligand>
        <name>acetyl-CoA</name>
        <dbReference type="ChEBI" id="CHEBI:57288"/>
    </ligand>
</feature>
<dbReference type="HAMAP" id="MF_01631">
    <property type="entry name" value="GlmU"/>
    <property type="match status" value="1"/>
</dbReference>
<gene>
    <name evidence="18 20" type="primary">glmU</name>
    <name evidence="20" type="ORF">FJR03_05240</name>
</gene>
<comment type="subcellular location">
    <subcellularLocation>
        <location evidence="1 18">Cytoplasm</location>
    </subcellularLocation>
</comment>
<dbReference type="InterPro" id="IPR029044">
    <property type="entry name" value="Nucleotide-diphossugar_trans"/>
</dbReference>
<feature type="binding site" evidence="18">
    <location>
        <position position="356"/>
    </location>
    <ligand>
        <name>acetyl-CoA</name>
        <dbReference type="ChEBI" id="CHEBI:57288"/>
    </ligand>
</feature>
<evidence type="ECO:0000256" key="1">
    <source>
        <dbReference type="ARBA" id="ARBA00004496"/>
    </source>
</evidence>
<comment type="pathway">
    <text evidence="18">Nucleotide-sugar biosynthesis; UDP-N-acetyl-alpha-D-glucosamine biosynthesis; UDP-N-acetyl-alpha-D-glucosamine from N-acetyl-alpha-D-glucosamine 1-phosphate: step 1/1.</text>
</comment>
<keyword evidence="4 18" id="KW-0963">Cytoplasm</keyword>
<feature type="binding site" evidence="18">
    <location>
        <position position="417"/>
    </location>
    <ligand>
        <name>acetyl-CoA</name>
        <dbReference type="ChEBI" id="CHEBI:57288"/>
    </ligand>
</feature>
<feature type="binding site" evidence="18">
    <location>
        <position position="25"/>
    </location>
    <ligand>
        <name>UDP-N-acetyl-alpha-D-glucosamine</name>
        <dbReference type="ChEBI" id="CHEBI:57705"/>
    </ligand>
</feature>
<dbReference type="GO" id="GO:0008360">
    <property type="term" value="P:regulation of cell shape"/>
    <property type="evidence" value="ECO:0007669"/>
    <property type="project" value="UniProtKB-KW"/>
</dbReference>
<dbReference type="RefSeq" id="WP_193114596.1">
    <property type="nucleotide sequence ID" value="NZ_CP041165.1"/>
</dbReference>
<feature type="domain" description="MobA-like NTP transferase" evidence="19">
    <location>
        <begin position="9"/>
        <end position="126"/>
    </location>
</feature>
<name>A0A7M1AUX1_9BACT</name>
<dbReference type="GO" id="GO:0003977">
    <property type="term" value="F:UDP-N-acetylglucosamine diphosphorylase activity"/>
    <property type="evidence" value="ECO:0007669"/>
    <property type="project" value="UniProtKB-UniRule"/>
</dbReference>
<feature type="binding site" evidence="18">
    <location>
        <position position="138"/>
    </location>
    <ligand>
        <name>UDP-N-acetyl-alpha-D-glucosamine</name>
        <dbReference type="ChEBI" id="CHEBI:57705"/>
    </ligand>
</feature>
<dbReference type="InterPro" id="IPR038009">
    <property type="entry name" value="GlmU_C_LbH"/>
</dbReference>
<feature type="binding site" evidence="18">
    <location>
        <position position="381"/>
    </location>
    <ligand>
        <name>acetyl-CoA</name>
        <dbReference type="ChEBI" id="CHEBI:57288"/>
    </ligand>
</feature>
<evidence type="ECO:0000256" key="15">
    <source>
        <dbReference type="ARBA" id="ARBA00048247"/>
    </source>
</evidence>
<dbReference type="InterPro" id="IPR011004">
    <property type="entry name" value="Trimer_LpxA-like_sf"/>
</dbReference>
<evidence type="ECO:0000256" key="11">
    <source>
        <dbReference type="ARBA" id="ARBA00022984"/>
    </source>
</evidence>
<evidence type="ECO:0000313" key="20">
    <source>
        <dbReference type="EMBL" id="QOP41176.1"/>
    </source>
</evidence>
<proteinExistence type="inferred from homology"/>
<dbReference type="EMBL" id="CP041165">
    <property type="protein sequence ID" value="QOP41176.1"/>
    <property type="molecule type" value="Genomic_DNA"/>
</dbReference>
<comment type="cofactor">
    <cofactor evidence="18">
        <name>Mg(2+)</name>
        <dbReference type="ChEBI" id="CHEBI:18420"/>
    </cofactor>
    <text evidence="18">Binds 1 Mg(2+) ion per subunit.</text>
</comment>
<feature type="binding site" evidence="18">
    <location>
        <position position="311"/>
    </location>
    <ligand>
        <name>UDP-N-acetyl-alpha-D-glucosamine</name>
        <dbReference type="ChEBI" id="CHEBI:57705"/>
    </ligand>
</feature>
<dbReference type="Pfam" id="PF12804">
    <property type="entry name" value="NTP_transf_3"/>
    <property type="match status" value="1"/>
</dbReference>
<protein>
    <recommendedName>
        <fullName evidence="18">Bifunctional protein GlmU</fullName>
    </recommendedName>
    <domain>
        <recommendedName>
            <fullName evidence="18">UDP-N-acetylglucosamine pyrophosphorylase</fullName>
            <ecNumber evidence="18">2.7.7.23</ecNumber>
        </recommendedName>
        <alternativeName>
            <fullName evidence="18">N-acetylglucosamine-1-phosphate uridyltransferase</fullName>
        </alternativeName>
    </domain>
    <domain>
        <recommendedName>
            <fullName evidence="18">Glucosamine-1-phosphate N-acetyltransferase</fullName>
            <ecNumber evidence="18">2.3.1.157</ecNumber>
        </recommendedName>
    </domain>
</protein>
<evidence type="ECO:0000256" key="10">
    <source>
        <dbReference type="ARBA" id="ARBA00022960"/>
    </source>
</evidence>
<evidence type="ECO:0000256" key="3">
    <source>
        <dbReference type="ARBA" id="ARBA00007947"/>
    </source>
</evidence>
<comment type="pathway">
    <text evidence="18">Bacterial outer membrane biogenesis; LPS lipid A biosynthesis.</text>
</comment>
<dbReference type="InterPro" id="IPR025877">
    <property type="entry name" value="MobA-like_NTP_Trfase"/>
</dbReference>
<keyword evidence="21" id="KW-1185">Reference proteome</keyword>
<dbReference type="Gene3D" id="2.160.10.10">
    <property type="entry name" value="Hexapeptide repeat proteins"/>
    <property type="match status" value="1"/>
</dbReference>
<feature type="binding site" evidence="18">
    <location>
        <position position="328"/>
    </location>
    <ligand>
        <name>UDP-N-acetyl-alpha-D-glucosamine</name>
        <dbReference type="ChEBI" id="CHEBI:57705"/>
    </ligand>
</feature>
<dbReference type="NCBIfam" id="TIGR01173">
    <property type="entry name" value="glmU"/>
    <property type="match status" value="1"/>
</dbReference>
<feature type="binding site" evidence="18">
    <location>
        <position position="167"/>
    </location>
    <ligand>
        <name>UDP-N-acetyl-alpha-D-glucosamine</name>
        <dbReference type="ChEBI" id="CHEBI:57705"/>
    </ligand>
</feature>
<dbReference type="PANTHER" id="PTHR43584:SF3">
    <property type="entry name" value="BIFUNCTIONAL PROTEIN GLMU"/>
    <property type="match status" value="1"/>
</dbReference>
<sequence>MNLDSISIVILAAGKGSRMKSNKAKVLHDISGKPMLYHIIKASKNISNDVSVVIAHQKEKVKESIEKYFDDITFVEQDAENFPGTGGAMKNVAPKNDKVLVLNGDMPLITAESLEGFLHNDADIIMSIFDLKDPNGYGRVVIDNNQVQYIVEQKDANQAELNVTTVNAGIYAFKKDVLEKYIPLLSNDNAQKEYYLTDLIAMAKKDGLSISPLLVDEEHFKGVNSKKDLADSEAIMQDRIRTKWMNAGVSMQLPSTVYIEEDATFEGECHLENGVRITGNSQIINSIIKAHSVIEDSIVKNSDVGPLAHLRPASSVEDTHIGNFVEVKKATLKGVKAGHLSYLGDAEIDEGTNIGAGTITCNYDGLKKYKTKIGKNVFVGSDSQLVAPVTIKDDVMIAAGTTVTSGEVASGNLVISRTKMRLVKDFYYKFFGKK</sequence>
<feature type="binding site" evidence="18">
    <location>
        <position position="342"/>
    </location>
    <ligand>
        <name>UDP-N-acetyl-alpha-D-glucosamine</name>
        <dbReference type="ChEBI" id="CHEBI:57705"/>
    </ligand>
</feature>
<evidence type="ECO:0000313" key="21">
    <source>
        <dbReference type="Proteomes" id="UP000593910"/>
    </source>
</evidence>
<dbReference type="SUPFAM" id="SSF53448">
    <property type="entry name" value="Nucleotide-diphospho-sugar transferases"/>
    <property type="match status" value="1"/>
</dbReference>
<keyword evidence="5 18" id="KW-0808">Transferase</keyword>
<evidence type="ECO:0000256" key="13">
    <source>
        <dbReference type="ARBA" id="ARBA00023315"/>
    </source>
</evidence>
<dbReference type="GO" id="GO:0005737">
    <property type="term" value="C:cytoplasm"/>
    <property type="evidence" value="ECO:0007669"/>
    <property type="project" value="UniProtKB-SubCell"/>
</dbReference>
<dbReference type="NCBIfam" id="NF010939">
    <property type="entry name" value="PRK14359.1"/>
    <property type="match status" value="1"/>
</dbReference>
<comment type="subunit">
    <text evidence="18">Homotrimer.</text>
</comment>
<feature type="binding site" evidence="18">
    <location>
        <position position="224"/>
    </location>
    <ligand>
        <name>UDP-N-acetyl-alpha-D-glucosamine</name>
        <dbReference type="ChEBI" id="CHEBI:57705"/>
    </ligand>
</feature>
<dbReference type="EC" id="2.7.7.23" evidence="18"/>
<dbReference type="KEGG" id="smax:FJR03_05240"/>
<dbReference type="GO" id="GO:0006048">
    <property type="term" value="P:UDP-N-acetylglucosamine biosynthetic process"/>
    <property type="evidence" value="ECO:0007669"/>
    <property type="project" value="UniProtKB-UniPathway"/>
</dbReference>
<dbReference type="GO" id="GO:0000902">
    <property type="term" value="P:cell morphogenesis"/>
    <property type="evidence" value="ECO:0007669"/>
    <property type="project" value="UniProtKB-UniRule"/>
</dbReference>
<dbReference type="PANTHER" id="PTHR43584">
    <property type="entry name" value="NUCLEOTIDYL TRANSFERASE"/>
    <property type="match status" value="1"/>
</dbReference>
<keyword evidence="12 18" id="KW-0511">Multifunctional enzyme</keyword>
<dbReference type="GO" id="GO:0071555">
    <property type="term" value="P:cell wall organization"/>
    <property type="evidence" value="ECO:0007669"/>
    <property type="project" value="UniProtKB-KW"/>
</dbReference>
<evidence type="ECO:0000256" key="14">
    <source>
        <dbReference type="ARBA" id="ARBA00023316"/>
    </source>
</evidence>
<feature type="active site" description="Proton acceptor" evidence="18">
    <location>
        <position position="339"/>
    </location>
</feature>
<evidence type="ECO:0000256" key="12">
    <source>
        <dbReference type="ARBA" id="ARBA00023268"/>
    </source>
</evidence>
<evidence type="ECO:0000256" key="4">
    <source>
        <dbReference type="ARBA" id="ARBA00022490"/>
    </source>
</evidence>
<feature type="region of interest" description="Linker" evidence="18">
    <location>
        <begin position="227"/>
        <end position="247"/>
    </location>
</feature>
<organism evidence="20 21">
    <name type="scientific">Sulfurimonas marina</name>
    <dbReference type="NCBI Taxonomy" id="2590551"/>
    <lineage>
        <taxon>Bacteria</taxon>
        <taxon>Pseudomonadati</taxon>
        <taxon>Campylobacterota</taxon>
        <taxon>Epsilonproteobacteria</taxon>
        <taxon>Campylobacterales</taxon>
        <taxon>Sulfurimonadaceae</taxon>
        <taxon>Sulfurimonas</taxon>
    </lineage>
</organism>
<keyword evidence="8 18" id="KW-0677">Repeat</keyword>
<dbReference type="EC" id="2.3.1.157" evidence="18"/>
<feature type="binding site" evidence="18">
    <location>
        <position position="353"/>
    </location>
    <ligand>
        <name>UDP-N-acetyl-alpha-D-glucosamine</name>
        <dbReference type="ChEBI" id="CHEBI:57705"/>
    </ligand>
</feature>
<feature type="region of interest" description="Pyrophosphorylase" evidence="18">
    <location>
        <begin position="1"/>
        <end position="226"/>
    </location>
</feature>
<dbReference type="AlphaFoldDB" id="A0A7M1AUX1"/>
<dbReference type="Gene3D" id="3.90.550.10">
    <property type="entry name" value="Spore Coat Polysaccharide Biosynthesis Protein SpsA, Chain A"/>
    <property type="match status" value="1"/>
</dbReference>
<feature type="binding site" evidence="18">
    <location>
        <position position="399"/>
    </location>
    <ligand>
        <name>acetyl-CoA</name>
        <dbReference type="ChEBI" id="CHEBI:57288"/>
    </ligand>
</feature>
<keyword evidence="11 18" id="KW-0573">Peptidoglycan synthesis</keyword>
<dbReference type="SUPFAM" id="SSF51161">
    <property type="entry name" value="Trimeric LpxA-like enzymes"/>
    <property type="match status" value="1"/>
</dbReference>
<dbReference type="Pfam" id="PF00132">
    <property type="entry name" value="Hexapep"/>
    <property type="match status" value="1"/>
</dbReference>
<comment type="catalytic activity">
    <reaction evidence="15 18">
        <text>alpha-D-glucosamine 1-phosphate + acetyl-CoA = N-acetyl-alpha-D-glucosamine 1-phosphate + CoA + H(+)</text>
        <dbReference type="Rhea" id="RHEA:13725"/>
        <dbReference type="ChEBI" id="CHEBI:15378"/>
        <dbReference type="ChEBI" id="CHEBI:57287"/>
        <dbReference type="ChEBI" id="CHEBI:57288"/>
        <dbReference type="ChEBI" id="CHEBI:57776"/>
        <dbReference type="ChEBI" id="CHEBI:58516"/>
        <dbReference type="EC" id="2.3.1.157"/>
    </reaction>
</comment>
<reference evidence="20 21" key="1">
    <citation type="submission" date="2019-06" db="EMBL/GenBank/DDBJ databases">
        <title>Sulfurimonas gotlandica sp. nov., a chemoautotrophic and psychrotolerant epsilonproteobacterium isolated from a pelagic redoxcline, and an emended description of the genus Sulfurimonas.</title>
        <authorList>
            <person name="Wang S."/>
            <person name="Jiang L."/>
            <person name="Shao Z."/>
        </authorList>
    </citation>
    <scope>NUCLEOTIDE SEQUENCE [LARGE SCALE GENOMIC DNA]</scope>
    <source>
        <strain evidence="20 21">B2</strain>
    </source>
</reference>
<feature type="binding site" evidence="18">
    <location>
        <begin position="11"/>
        <end position="14"/>
    </location>
    <ligand>
        <name>UDP-N-acetyl-alpha-D-glucosamine</name>
        <dbReference type="ChEBI" id="CHEBI:57705"/>
    </ligand>
</feature>
<dbReference type="CDD" id="cd02540">
    <property type="entry name" value="GT2_GlmU_N_bac"/>
    <property type="match status" value="1"/>
</dbReference>
<comment type="similarity">
    <text evidence="3 18">In the N-terminal section; belongs to the N-acetylglucosamine-1-phosphate uridyltransferase family.</text>
</comment>
<keyword evidence="10 18" id="KW-0133">Cell shape</keyword>
<dbReference type="GO" id="GO:0009245">
    <property type="term" value="P:lipid A biosynthetic process"/>
    <property type="evidence" value="ECO:0007669"/>
    <property type="project" value="UniProtKB-UniRule"/>
</dbReference>
<feature type="region of interest" description="N-acetyltransferase" evidence="18">
    <location>
        <begin position="248"/>
        <end position="434"/>
    </location>
</feature>
<feature type="binding site" evidence="18">
    <location>
        <position position="224"/>
    </location>
    <ligand>
        <name>Mg(2+)</name>
        <dbReference type="ChEBI" id="CHEBI:18420"/>
    </ligand>
</feature>
<dbReference type="CDD" id="cd03353">
    <property type="entry name" value="LbH_GlmU_C"/>
    <property type="match status" value="1"/>
</dbReference>
<feature type="binding site" evidence="18">
    <location>
        <position position="105"/>
    </location>
    <ligand>
        <name>Mg(2+)</name>
        <dbReference type="ChEBI" id="CHEBI:18420"/>
    </ligand>
</feature>
<evidence type="ECO:0000256" key="7">
    <source>
        <dbReference type="ARBA" id="ARBA00022723"/>
    </source>
</evidence>
<feature type="binding site" evidence="18">
    <location>
        <begin position="84"/>
        <end position="85"/>
    </location>
    <ligand>
        <name>UDP-N-acetyl-alpha-D-glucosamine</name>
        <dbReference type="ChEBI" id="CHEBI:57705"/>
    </ligand>
</feature>
<dbReference type="InterPro" id="IPR005882">
    <property type="entry name" value="Bifunctional_GlmU"/>
</dbReference>
<evidence type="ECO:0000256" key="6">
    <source>
        <dbReference type="ARBA" id="ARBA00022695"/>
    </source>
</evidence>
<dbReference type="InterPro" id="IPR001451">
    <property type="entry name" value="Hexapep"/>
</dbReference>
<comment type="caution">
    <text evidence="18">Lacks conserved residue(s) required for the propagation of feature annotation.</text>
</comment>
<dbReference type="GO" id="GO:0019134">
    <property type="term" value="F:glucosamine-1-phosphate N-acetyltransferase activity"/>
    <property type="evidence" value="ECO:0007669"/>
    <property type="project" value="UniProtKB-UniRule"/>
</dbReference>
<dbReference type="GO" id="GO:0016020">
    <property type="term" value="C:membrane"/>
    <property type="evidence" value="ECO:0007669"/>
    <property type="project" value="GOC"/>
</dbReference>
<comment type="catalytic activity">
    <reaction evidence="16 18">
        <text>N-acetyl-alpha-D-glucosamine 1-phosphate + UTP + H(+) = UDP-N-acetyl-alpha-D-glucosamine + diphosphate</text>
        <dbReference type="Rhea" id="RHEA:13509"/>
        <dbReference type="ChEBI" id="CHEBI:15378"/>
        <dbReference type="ChEBI" id="CHEBI:33019"/>
        <dbReference type="ChEBI" id="CHEBI:46398"/>
        <dbReference type="ChEBI" id="CHEBI:57705"/>
        <dbReference type="ChEBI" id="CHEBI:57776"/>
        <dbReference type="EC" id="2.7.7.23"/>
    </reaction>
</comment>
<dbReference type="UniPathway" id="UPA00973"/>